<dbReference type="InterPro" id="IPR045584">
    <property type="entry name" value="Pilin-like"/>
</dbReference>
<sequence>MTDWYYHAPGQGRVGPLTADEMRACYRERKIARDTLAWHDGLREWQPLERLIEELGLTGVQPDMSRPPPPPPMRPAAATASHAARPSAPVEPPPSNRTGCIIAVIVVGIIGLFLIGILAAIALPAYNDYVKRSRAAQSGQADPTTPANPTMRDDAYDAGRMEKTDALARDLLTDTMREFYAANGNVCPDTFEFERMMVRYTRYQGDEDGWFSVDPARPLSGVCAYAVRFHGLGPEVKDRTVQYDVTVADDEITVYCRNIDLPAGFAPPRCGA</sequence>
<keyword evidence="2" id="KW-0812">Transmembrane</keyword>
<protein>
    <recommendedName>
        <fullName evidence="3">GYF domain-containing protein</fullName>
    </recommendedName>
</protein>
<dbReference type="RefSeq" id="WP_345302672.1">
    <property type="nucleotide sequence ID" value="NZ_BAABJE010000005.1"/>
</dbReference>
<dbReference type="InterPro" id="IPR025640">
    <property type="entry name" value="GYF_2"/>
</dbReference>
<dbReference type="SUPFAM" id="SSF54523">
    <property type="entry name" value="Pili subunits"/>
    <property type="match status" value="1"/>
</dbReference>
<dbReference type="EMBL" id="BAABJE010000005">
    <property type="protein sequence ID" value="GAA4790553.1"/>
    <property type="molecule type" value="Genomic_DNA"/>
</dbReference>
<accession>A0ABP9B4G6</accession>
<keyword evidence="2" id="KW-1133">Transmembrane helix</keyword>
<comment type="caution">
    <text evidence="4">The sequence shown here is derived from an EMBL/GenBank/DDBJ whole genome shotgun (WGS) entry which is preliminary data.</text>
</comment>
<dbReference type="Pfam" id="PF14237">
    <property type="entry name" value="GYF_2"/>
    <property type="match status" value="1"/>
</dbReference>
<feature type="compositionally biased region" description="Polar residues" evidence="1">
    <location>
        <begin position="135"/>
        <end position="148"/>
    </location>
</feature>
<evidence type="ECO:0000256" key="2">
    <source>
        <dbReference type="SAM" id="Phobius"/>
    </source>
</evidence>
<feature type="compositionally biased region" description="Low complexity" evidence="1">
    <location>
        <begin position="75"/>
        <end position="88"/>
    </location>
</feature>
<name>A0ABP9B4G6_9GAMM</name>
<evidence type="ECO:0000313" key="4">
    <source>
        <dbReference type="EMBL" id="GAA4790553.1"/>
    </source>
</evidence>
<feature type="transmembrane region" description="Helical" evidence="2">
    <location>
        <begin position="101"/>
        <end position="126"/>
    </location>
</feature>
<evidence type="ECO:0000313" key="5">
    <source>
        <dbReference type="Proteomes" id="UP001499959"/>
    </source>
</evidence>
<feature type="region of interest" description="Disordered" evidence="1">
    <location>
        <begin position="62"/>
        <end position="94"/>
    </location>
</feature>
<feature type="compositionally biased region" description="Pro residues" evidence="1">
    <location>
        <begin position="65"/>
        <end position="74"/>
    </location>
</feature>
<reference evidence="5" key="1">
    <citation type="journal article" date="2019" name="Int. J. Syst. Evol. Microbiol.">
        <title>The Global Catalogue of Microorganisms (GCM) 10K type strain sequencing project: providing services to taxonomists for standard genome sequencing and annotation.</title>
        <authorList>
            <consortium name="The Broad Institute Genomics Platform"/>
            <consortium name="The Broad Institute Genome Sequencing Center for Infectious Disease"/>
            <person name="Wu L."/>
            <person name="Ma J."/>
        </authorList>
    </citation>
    <scope>NUCLEOTIDE SEQUENCE [LARGE SCALE GENOMIC DNA]</scope>
    <source>
        <strain evidence="5">JCM 18204</strain>
    </source>
</reference>
<dbReference type="Gene3D" id="3.30.700.10">
    <property type="entry name" value="Glycoprotein, Type 4 Pilin"/>
    <property type="match status" value="1"/>
</dbReference>
<gene>
    <name evidence="4" type="ORF">GCM10023307_14840</name>
</gene>
<proteinExistence type="predicted"/>
<feature type="region of interest" description="Disordered" evidence="1">
    <location>
        <begin position="133"/>
        <end position="157"/>
    </location>
</feature>
<keyword evidence="5" id="KW-1185">Reference proteome</keyword>
<evidence type="ECO:0000259" key="3">
    <source>
        <dbReference type="Pfam" id="PF14237"/>
    </source>
</evidence>
<organism evidence="4 5">
    <name type="scientific">Lysobacter hankyongensis</name>
    <dbReference type="NCBI Taxonomy" id="1176535"/>
    <lineage>
        <taxon>Bacteria</taxon>
        <taxon>Pseudomonadati</taxon>
        <taxon>Pseudomonadota</taxon>
        <taxon>Gammaproteobacteria</taxon>
        <taxon>Lysobacterales</taxon>
        <taxon>Lysobacteraceae</taxon>
        <taxon>Lysobacter</taxon>
    </lineage>
</organism>
<feature type="domain" description="GYF" evidence="3">
    <location>
        <begin position="4"/>
        <end position="51"/>
    </location>
</feature>
<dbReference type="Proteomes" id="UP001499959">
    <property type="component" value="Unassembled WGS sequence"/>
</dbReference>
<keyword evidence="2" id="KW-0472">Membrane</keyword>
<evidence type="ECO:0000256" key="1">
    <source>
        <dbReference type="SAM" id="MobiDB-lite"/>
    </source>
</evidence>